<accession>A0A2S7K513</accession>
<evidence type="ECO:0008006" key="8">
    <source>
        <dbReference type="Google" id="ProtNLM"/>
    </source>
</evidence>
<dbReference type="SUPFAM" id="SSF51182">
    <property type="entry name" value="RmlC-like cupins"/>
    <property type="match status" value="1"/>
</dbReference>
<gene>
    <name evidence="6" type="ORF">CW354_12055</name>
</gene>
<keyword evidence="2" id="KW-0479">Metal-binding</keyword>
<sequence>MSAISIVIEPRTRDLGGFTVGRVLPYAKRRTVGPFIFFDEMGPADFAPGTGIDVRPHPHIGLATVTYLFDGELRHRDSLGFDQVIRPGDVNWMIAGRGIVHSERTDDEPREKGQTMHGIQSWFALPEAHEETAPEFHHHPKETLPVIEREGLSMRLIAGSAFGETSPAKTFSPMFYLGVEAEKDAAIPLPDDYEERALYILAGAVEIDGETYERGRLIVFEPGAAPEITANEASKLMLLGGAYLGERHIWWNLVSSSETRIQKAKADWTASAAGGFKGTVFTLPPDETEHIPLPAD</sequence>
<feature type="binding site" evidence="2">
    <location>
        <position position="57"/>
    </location>
    <ligand>
        <name>Fe cation</name>
        <dbReference type="ChEBI" id="CHEBI:24875"/>
    </ligand>
</feature>
<evidence type="ECO:0000313" key="7">
    <source>
        <dbReference type="Proteomes" id="UP000239504"/>
    </source>
</evidence>
<feature type="domain" description="Pirin N-terminal" evidence="4">
    <location>
        <begin position="19"/>
        <end position="122"/>
    </location>
</feature>
<keyword evidence="2" id="KW-0408">Iron</keyword>
<dbReference type="InterPro" id="IPR011051">
    <property type="entry name" value="RmlC_Cupin_sf"/>
</dbReference>
<dbReference type="Gene3D" id="2.60.120.10">
    <property type="entry name" value="Jelly Rolls"/>
    <property type="match status" value="2"/>
</dbReference>
<evidence type="ECO:0000256" key="1">
    <source>
        <dbReference type="ARBA" id="ARBA00008416"/>
    </source>
</evidence>
<feature type="binding site" evidence="2">
    <location>
        <position position="59"/>
    </location>
    <ligand>
        <name>Fe cation</name>
        <dbReference type="ChEBI" id="CHEBI:24875"/>
    </ligand>
</feature>
<dbReference type="Proteomes" id="UP000239504">
    <property type="component" value="Unassembled WGS sequence"/>
</dbReference>
<evidence type="ECO:0000313" key="6">
    <source>
        <dbReference type="EMBL" id="PQA87528.1"/>
    </source>
</evidence>
<dbReference type="PANTHER" id="PTHR13903:SF8">
    <property type="entry name" value="PIRIN"/>
    <property type="match status" value="1"/>
</dbReference>
<organism evidence="6 7">
    <name type="scientific">Hyphococcus luteus</name>
    <dbReference type="NCBI Taxonomy" id="2058213"/>
    <lineage>
        <taxon>Bacteria</taxon>
        <taxon>Pseudomonadati</taxon>
        <taxon>Pseudomonadota</taxon>
        <taxon>Alphaproteobacteria</taxon>
        <taxon>Parvularculales</taxon>
        <taxon>Parvularculaceae</taxon>
        <taxon>Hyphococcus</taxon>
    </lineage>
</organism>
<dbReference type="CDD" id="cd02247">
    <property type="entry name" value="cupin_pirin_C"/>
    <property type="match status" value="1"/>
</dbReference>
<dbReference type="Pfam" id="PF05726">
    <property type="entry name" value="Pirin_C"/>
    <property type="match status" value="1"/>
</dbReference>
<evidence type="ECO:0000256" key="3">
    <source>
        <dbReference type="RuleBase" id="RU003457"/>
    </source>
</evidence>
<protein>
    <recommendedName>
        <fullName evidence="8">Pirin family protein</fullName>
    </recommendedName>
</protein>
<dbReference type="GO" id="GO:0046872">
    <property type="term" value="F:metal ion binding"/>
    <property type="evidence" value="ECO:0007669"/>
    <property type="project" value="UniProtKB-KW"/>
</dbReference>
<evidence type="ECO:0000259" key="4">
    <source>
        <dbReference type="Pfam" id="PF02678"/>
    </source>
</evidence>
<name>A0A2S7K513_9PROT</name>
<dbReference type="InterPro" id="IPR008778">
    <property type="entry name" value="Pirin_C_dom"/>
</dbReference>
<evidence type="ECO:0000256" key="2">
    <source>
        <dbReference type="PIRSR" id="PIRSR006232-1"/>
    </source>
</evidence>
<dbReference type="AlphaFoldDB" id="A0A2S7K513"/>
<dbReference type="PIRSF" id="PIRSF006232">
    <property type="entry name" value="Pirin"/>
    <property type="match status" value="1"/>
</dbReference>
<feature type="binding site" evidence="2">
    <location>
        <position position="101"/>
    </location>
    <ligand>
        <name>Fe cation</name>
        <dbReference type="ChEBI" id="CHEBI:24875"/>
    </ligand>
</feature>
<comment type="similarity">
    <text evidence="1 3">Belongs to the pirin family.</text>
</comment>
<feature type="domain" description="Pirin C-terminal" evidence="5">
    <location>
        <begin position="177"/>
        <end position="270"/>
    </location>
</feature>
<dbReference type="PANTHER" id="PTHR13903">
    <property type="entry name" value="PIRIN-RELATED"/>
    <property type="match status" value="1"/>
</dbReference>
<evidence type="ECO:0000259" key="5">
    <source>
        <dbReference type="Pfam" id="PF05726"/>
    </source>
</evidence>
<dbReference type="Pfam" id="PF02678">
    <property type="entry name" value="Pirin"/>
    <property type="match status" value="1"/>
</dbReference>
<dbReference type="EMBL" id="PJCH01000007">
    <property type="protein sequence ID" value="PQA87528.1"/>
    <property type="molecule type" value="Genomic_DNA"/>
</dbReference>
<dbReference type="CDD" id="cd02909">
    <property type="entry name" value="cupin_pirin_N"/>
    <property type="match status" value="1"/>
</dbReference>
<dbReference type="InterPro" id="IPR014710">
    <property type="entry name" value="RmlC-like_jellyroll"/>
</dbReference>
<dbReference type="OrthoDB" id="9780903at2"/>
<reference evidence="6 7" key="1">
    <citation type="submission" date="2017-12" db="EMBL/GenBank/DDBJ databases">
        <authorList>
            <person name="Hurst M.R.H."/>
        </authorList>
    </citation>
    <scope>NUCLEOTIDE SEQUENCE [LARGE SCALE GENOMIC DNA]</scope>
    <source>
        <strain evidence="6 7">SY-3-19</strain>
    </source>
</reference>
<dbReference type="InterPro" id="IPR012093">
    <property type="entry name" value="Pirin"/>
</dbReference>
<comment type="cofactor">
    <cofactor evidence="2">
        <name>Fe cation</name>
        <dbReference type="ChEBI" id="CHEBI:24875"/>
    </cofactor>
    <text evidence="2">Binds 1 Fe cation per subunit.</text>
</comment>
<dbReference type="InterPro" id="IPR003829">
    <property type="entry name" value="Pirin_N_dom"/>
</dbReference>
<dbReference type="RefSeq" id="WP_104830345.1">
    <property type="nucleotide sequence ID" value="NZ_PJCH01000007.1"/>
</dbReference>
<keyword evidence="7" id="KW-1185">Reference proteome</keyword>
<feature type="binding site" evidence="2">
    <location>
        <position position="103"/>
    </location>
    <ligand>
        <name>Fe cation</name>
        <dbReference type="ChEBI" id="CHEBI:24875"/>
    </ligand>
</feature>
<comment type="caution">
    <text evidence="6">The sequence shown here is derived from an EMBL/GenBank/DDBJ whole genome shotgun (WGS) entry which is preliminary data.</text>
</comment>
<proteinExistence type="inferred from homology"/>